<dbReference type="SUPFAM" id="SSF52343">
    <property type="entry name" value="Ferredoxin reductase-like, C-terminal NADP-linked domain"/>
    <property type="match status" value="1"/>
</dbReference>
<gene>
    <name evidence="13" type="ORF">MPLDJ20_20352</name>
</gene>
<dbReference type="GO" id="GO:0046872">
    <property type="term" value="F:metal ion binding"/>
    <property type="evidence" value="ECO:0007669"/>
    <property type="project" value="UniProtKB-KW"/>
</dbReference>
<proteinExistence type="predicted"/>
<comment type="cofactor">
    <cofactor evidence="9">
        <name>[2Fe-2S] cluster</name>
        <dbReference type="ChEBI" id="CHEBI:190135"/>
    </cofactor>
</comment>
<dbReference type="InterPro" id="IPR036010">
    <property type="entry name" value="2Fe-2S_ferredoxin-like_sf"/>
</dbReference>
<feature type="domain" description="2Fe-2S ferredoxin-type" evidence="10">
    <location>
        <begin position="503"/>
        <end position="588"/>
    </location>
</feature>
<dbReference type="InterPro" id="IPR001709">
    <property type="entry name" value="Flavoprot_Pyr_Nucl_cyt_Rdtase"/>
</dbReference>
<dbReference type="InterPro" id="IPR012675">
    <property type="entry name" value="Beta-grasp_dom_sf"/>
</dbReference>
<dbReference type="CDD" id="cd00207">
    <property type="entry name" value="fer2"/>
    <property type="match status" value="1"/>
</dbReference>
<evidence type="ECO:0000256" key="2">
    <source>
        <dbReference type="ARBA" id="ARBA00022630"/>
    </source>
</evidence>
<keyword evidence="7" id="KW-0408">Iron</keyword>
<keyword evidence="6" id="KW-0560">Oxidoreductase</keyword>
<dbReference type="PROSITE" id="PS51296">
    <property type="entry name" value="RIESKE"/>
    <property type="match status" value="1"/>
</dbReference>
<evidence type="ECO:0000313" key="13">
    <source>
        <dbReference type="EMBL" id="CDX35870.1"/>
    </source>
</evidence>
<dbReference type="Gene3D" id="3.10.20.30">
    <property type="match status" value="1"/>
</dbReference>
<dbReference type="PANTHER" id="PTHR47354">
    <property type="entry name" value="NADH OXIDOREDUCTASE HCR"/>
    <property type="match status" value="1"/>
</dbReference>
<sequence length="588" mass="64152">MLEAARSQWHPIAAAHDLPFRHVFHGQLLGREFAVWRADDGYINIWENRCLHRGVRLSIGINDGRELKCQYHGWRYSNRTAGCTYIPAHPADAPARTITNRTFPAVERYGLVWSSEEPLGEVPDVAGLAEGKLLALRGIPVNAPADKVVEKLKAYRFQPTGAIDGNGAEIAVEAAQDFAVALRSRAGAAETVGVFFVQPVDSNRSVIRGVLDQDAEGAARIAILRHHNERLSKLRDEVERDVANAPAPAPIEPIYERVSAELAEMPELTAHGRKAALRVAVARKWRTADGIAGFELRPVKGILPTFQPGAHIDVHMPNGEIRQYSITNGPGETGSFTIGVKLEPDSKGGSKCMHETVREGDVLAISEPRNNFPLRRDAIKTIFVAGGIGITPLLAMAQALKNQELTHELHYFAQGEQHLAFADRLAELGDALKPHLGLSPDATGAELRRVLAEYRNGMHLYICGPGPMLEAARRIAAEQGWPDSAVHFEYFKNTNKIDDSSSFEVALARSCVTLQVPAGKTILQVMRESGIDVPSSCEQGACGTCVATVIEGEPDHQDVYLNDAERKAGTKIMTCVSRAKSARLVLDI</sequence>
<dbReference type="Pfam" id="PF22290">
    <property type="entry name" value="DmmA-like_N"/>
    <property type="match status" value="1"/>
</dbReference>
<dbReference type="GO" id="GO:0051537">
    <property type="term" value="F:2 iron, 2 sulfur cluster binding"/>
    <property type="evidence" value="ECO:0007669"/>
    <property type="project" value="UniProtKB-KW"/>
</dbReference>
<evidence type="ECO:0000256" key="9">
    <source>
        <dbReference type="ARBA" id="ARBA00034078"/>
    </source>
</evidence>
<dbReference type="PROSITE" id="PS51085">
    <property type="entry name" value="2FE2S_FER_2"/>
    <property type="match status" value="1"/>
</dbReference>
<dbReference type="Pfam" id="PF00111">
    <property type="entry name" value="Fer2"/>
    <property type="match status" value="1"/>
</dbReference>
<dbReference type="Gene3D" id="3.40.50.80">
    <property type="entry name" value="Nucleotide-binding domain of ferredoxin-NADP reductase (FNR) module"/>
    <property type="match status" value="1"/>
</dbReference>
<evidence type="ECO:0000256" key="8">
    <source>
        <dbReference type="ARBA" id="ARBA00023014"/>
    </source>
</evidence>
<organism evidence="13 14">
    <name type="scientific">Mesorhizobium plurifarium</name>
    <dbReference type="NCBI Taxonomy" id="69974"/>
    <lineage>
        <taxon>Bacteria</taxon>
        <taxon>Pseudomonadati</taxon>
        <taxon>Pseudomonadota</taxon>
        <taxon>Alphaproteobacteria</taxon>
        <taxon>Hyphomicrobiales</taxon>
        <taxon>Phyllobacteriaceae</taxon>
        <taxon>Mesorhizobium</taxon>
    </lineage>
</organism>
<keyword evidence="2" id="KW-0285">Flavoprotein</keyword>
<dbReference type="AlphaFoldDB" id="A0A090EWP1"/>
<dbReference type="PROSITE" id="PS51384">
    <property type="entry name" value="FAD_FR"/>
    <property type="match status" value="1"/>
</dbReference>
<dbReference type="PRINTS" id="PR00409">
    <property type="entry name" value="PHDIOXRDTASE"/>
</dbReference>
<dbReference type="Gene3D" id="2.102.10.10">
    <property type="entry name" value="Rieske [2Fe-2S] iron-sulphur domain"/>
    <property type="match status" value="1"/>
</dbReference>
<dbReference type="InterPro" id="IPR054582">
    <property type="entry name" value="DmmA-like_N"/>
</dbReference>
<dbReference type="InterPro" id="IPR006058">
    <property type="entry name" value="2Fe2S_fd_BS"/>
</dbReference>
<name>A0A090EWP1_MESPL</name>
<evidence type="ECO:0000259" key="12">
    <source>
        <dbReference type="PROSITE" id="PS51384"/>
    </source>
</evidence>
<keyword evidence="5" id="KW-0479">Metal-binding</keyword>
<dbReference type="Gene3D" id="2.40.30.10">
    <property type="entry name" value="Translation factors"/>
    <property type="match status" value="1"/>
</dbReference>
<dbReference type="CDD" id="cd06185">
    <property type="entry name" value="PDR_like"/>
    <property type="match status" value="1"/>
</dbReference>
<feature type="domain" description="FAD-binding FR-type" evidence="12">
    <location>
        <begin position="272"/>
        <end position="375"/>
    </location>
</feature>
<dbReference type="SUPFAM" id="SSF50022">
    <property type="entry name" value="ISP domain"/>
    <property type="match status" value="1"/>
</dbReference>
<dbReference type="InterPro" id="IPR017941">
    <property type="entry name" value="Rieske_2Fe-2S"/>
</dbReference>
<dbReference type="PANTHER" id="PTHR47354:SF1">
    <property type="entry name" value="CARNITINE MONOOXYGENASE REDUCTASE SUBUNIT"/>
    <property type="match status" value="1"/>
</dbReference>
<dbReference type="InterPro" id="IPR050415">
    <property type="entry name" value="MRET"/>
</dbReference>
<dbReference type="GeneID" id="31890515"/>
<reference evidence="13 14" key="1">
    <citation type="submission" date="2014-08" db="EMBL/GenBank/DDBJ databases">
        <authorList>
            <person name="Moulin Lionel"/>
        </authorList>
    </citation>
    <scope>NUCLEOTIDE SEQUENCE [LARGE SCALE GENOMIC DNA]</scope>
</reference>
<keyword evidence="4" id="KW-0001">2Fe-2S</keyword>
<dbReference type="PROSITE" id="PS00197">
    <property type="entry name" value="2FE2S_FER_1"/>
    <property type="match status" value="1"/>
</dbReference>
<evidence type="ECO:0000256" key="7">
    <source>
        <dbReference type="ARBA" id="ARBA00023004"/>
    </source>
</evidence>
<keyword evidence="8" id="KW-0411">Iron-sulfur</keyword>
<evidence type="ECO:0000256" key="4">
    <source>
        <dbReference type="ARBA" id="ARBA00022714"/>
    </source>
</evidence>
<evidence type="ECO:0000256" key="5">
    <source>
        <dbReference type="ARBA" id="ARBA00022723"/>
    </source>
</evidence>
<dbReference type="GO" id="GO:0016491">
    <property type="term" value="F:oxidoreductase activity"/>
    <property type="evidence" value="ECO:0007669"/>
    <property type="project" value="UniProtKB-KW"/>
</dbReference>
<evidence type="ECO:0000256" key="3">
    <source>
        <dbReference type="ARBA" id="ARBA00022643"/>
    </source>
</evidence>
<evidence type="ECO:0000259" key="11">
    <source>
        <dbReference type="PROSITE" id="PS51296"/>
    </source>
</evidence>
<dbReference type="InterPro" id="IPR017938">
    <property type="entry name" value="Riboflavin_synthase-like_b-brl"/>
</dbReference>
<comment type="cofactor">
    <cofactor evidence="1">
        <name>FMN</name>
        <dbReference type="ChEBI" id="CHEBI:58210"/>
    </cofactor>
</comment>
<keyword evidence="3" id="KW-0288">FMN</keyword>
<dbReference type="CDD" id="cd03469">
    <property type="entry name" value="Rieske_RO_Alpha_N"/>
    <property type="match status" value="1"/>
</dbReference>
<dbReference type="PRINTS" id="PR00371">
    <property type="entry name" value="FPNCR"/>
</dbReference>
<evidence type="ECO:0000256" key="6">
    <source>
        <dbReference type="ARBA" id="ARBA00023002"/>
    </source>
</evidence>
<dbReference type="InterPro" id="IPR017927">
    <property type="entry name" value="FAD-bd_FR_type"/>
</dbReference>
<dbReference type="Pfam" id="PF00355">
    <property type="entry name" value="Rieske"/>
    <property type="match status" value="1"/>
</dbReference>
<dbReference type="InterPro" id="IPR036922">
    <property type="entry name" value="Rieske_2Fe-2S_sf"/>
</dbReference>
<feature type="domain" description="Rieske" evidence="11">
    <location>
        <begin position="9"/>
        <end position="114"/>
    </location>
</feature>
<evidence type="ECO:0000259" key="10">
    <source>
        <dbReference type="PROSITE" id="PS51085"/>
    </source>
</evidence>
<dbReference type="EMBL" id="CCNB01000012">
    <property type="protein sequence ID" value="CDX35870.1"/>
    <property type="molecule type" value="Genomic_DNA"/>
</dbReference>
<evidence type="ECO:0000313" key="14">
    <source>
        <dbReference type="Proteomes" id="UP000046373"/>
    </source>
</evidence>
<protein>
    <submittedName>
        <fullName evidence="13">Ferredoxin</fullName>
    </submittedName>
</protein>
<dbReference type="SUPFAM" id="SSF54292">
    <property type="entry name" value="2Fe-2S ferredoxin-like"/>
    <property type="match status" value="1"/>
</dbReference>
<accession>A0A090EWP1</accession>
<evidence type="ECO:0000256" key="1">
    <source>
        <dbReference type="ARBA" id="ARBA00001917"/>
    </source>
</evidence>
<dbReference type="InterPro" id="IPR001041">
    <property type="entry name" value="2Fe-2S_ferredoxin-type"/>
</dbReference>
<dbReference type="InterPro" id="IPR039261">
    <property type="entry name" value="FNR_nucleotide-bd"/>
</dbReference>
<dbReference type="Proteomes" id="UP000046373">
    <property type="component" value="Unassembled WGS sequence"/>
</dbReference>
<dbReference type="SUPFAM" id="SSF63380">
    <property type="entry name" value="Riboflavin synthase domain-like"/>
    <property type="match status" value="1"/>
</dbReference>